<comment type="caution">
    <text evidence="2">The sequence shown here is derived from an EMBL/GenBank/DDBJ whole genome shotgun (WGS) entry which is preliminary data.</text>
</comment>
<name>A0A0D2JXP8_9BACT</name>
<keyword evidence="1" id="KW-0732">Signal</keyword>
<proteinExistence type="predicted"/>
<dbReference type="OrthoDB" id="9845898at2"/>
<feature type="signal peptide" evidence="1">
    <location>
        <begin position="1"/>
        <end position="28"/>
    </location>
</feature>
<evidence type="ECO:0000313" key="3">
    <source>
        <dbReference type="Proteomes" id="UP000032233"/>
    </source>
</evidence>
<reference evidence="2 3" key="1">
    <citation type="submission" date="2013-11" db="EMBL/GenBank/DDBJ databases">
        <title>Metagenomic analysis of a methanogenic consortium involved in long chain n-alkane degradation.</title>
        <authorList>
            <person name="Davidova I.A."/>
            <person name="Callaghan A.V."/>
            <person name="Wawrik B."/>
            <person name="Pruitt S."/>
            <person name="Marks C."/>
            <person name="Duncan K.E."/>
            <person name="Suflita J.M."/>
        </authorList>
    </citation>
    <scope>NUCLEOTIDE SEQUENCE [LARGE SCALE GENOMIC DNA]</scope>
    <source>
        <strain evidence="2 3">SPR</strain>
    </source>
</reference>
<feature type="chain" id="PRO_5002245246" description="DUF3108 domain-containing protein" evidence="1">
    <location>
        <begin position="29"/>
        <end position="248"/>
    </location>
</feature>
<dbReference type="InParanoid" id="A0A0D2JXP8"/>
<gene>
    <name evidence="2" type="ORF">X474_08860</name>
</gene>
<evidence type="ECO:0000313" key="2">
    <source>
        <dbReference type="EMBL" id="KIX14350.1"/>
    </source>
</evidence>
<accession>A0A0D2JXP8</accession>
<dbReference type="AlphaFoldDB" id="A0A0D2JXP8"/>
<evidence type="ECO:0000256" key="1">
    <source>
        <dbReference type="SAM" id="SignalP"/>
    </source>
</evidence>
<dbReference type="Proteomes" id="UP000032233">
    <property type="component" value="Unassembled WGS sequence"/>
</dbReference>
<evidence type="ECO:0008006" key="4">
    <source>
        <dbReference type="Google" id="ProtNLM"/>
    </source>
</evidence>
<sequence>MLQKTLKISGLLTFLLCLAAFCTSPVWSADSNMPKSGQSSMVVVDGYFKFHPGAWALYKIHDLKKNKRSTMFISTLEREERDGIPAIWMEIAITPEGEGRVVTRVLMEETPKGPGKPLEVIVQPNGMDPFTVPDSFLKEGEKNAQQPRTIKPQDGSAKTITLKTSKRKLKAIKVEAEDEKGNPVKAIVCEYIPPLGLVRAETKDMTMKLKSFGKKAKTKIKGEPMNFYLWLTMQIGKGLSGGAQGSGK</sequence>
<protein>
    <recommendedName>
        <fullName evidence="4">DUF3108 domain-containing protein</fullName>
    </recommendedName>
</protein>
<dbReference type="RefSeq" id="WP_044347999.1">
    <property type="nucleotide sequence ID" value="NZ_AZAC01000011.1"/>
</dbReference>
<dbReference type="EMBL" id="AZAC01000011">
    <property type="protein sequence ID" value="KIX14350.1"/>
    <property type="molecule type" value="Genomic_DNA"/>
</dbReference>
<organism evidence="2 3">
    <name type="scientific">Dethiosulfatarculus sandiegensis</name>
    <dbReference type="NCBI Taxonomy" id="1429043"/>
    <lineage>
        <taxon>Bacteria</taxon>
        <taxon>Pseudomonadati</taxon>
        <taxon>Thermodesulfobacteriota</taxon>
        <taxon>Desulfarculia</taxon>
        <taxon>Desulfarculales</taxon>
        <taxon>Desulfarculaceae</taxon>
        <taxon>Dethiosulfatarculus</taxon>
    </lineage>
</organism>
<keyword evidence="3" id="KW-1185">Reference proteome</keyword>